<reference evidence="9" key="2">
    <citation type="submission" date="2018-05" db="EMBL/GenBank/DDBJ databases">
        <authorList>
            <person name="Moura L."/>
            <person name="Setubal J.C."/>
        </authorList>
    </citation>
    <scope>NUCLEOTIDE SEQUENCE</scope>
    <source>
        <strain evidence="9">ZC4RG45</strain>
    </source>
</reference>
<dbReference type="InterPro" id="IPR020847">
    <property type="entry name" value="AP_endonuclease_F1_BS"/>
</dbReference>
<accession>A0A2W4LE51</accession>
<dbReference type="PANTHER" id="PTHR43250:SF2">
    <property type="entry name" value="EXODEOXYRIBONUCLEASE III"/>
    <property type="match status" value="1"/>
</dbReference>
<evidence type="ECO:0000259" key="8">
    <source>
        <dbReference type="Pfam" id="PF03372"/>
    </source>
</evidence>
<keyword evidence="6" id="KW-0464">Manganese</keyword>
<comment type="cofactor">
    <cofactor evidence="6">
        <name>Mg(2+)</name>
        <dbReference type="ChEBI" id="CHEBI:18420"/>
    </cofactor>
    <cofactor evidence="6">
        <name>Mn(2+)</name>
        <dbReference type="ChEBI" id="CHEBI:29035"/>
    </cofactor>
    <text evidence="6">Probably binds two magnesium or manganese ions per subunit.</text>
</comment>
<dbReference type="InterPro" id="IPR005135">
    <property type="entry name" value="Endo/exonuclease/phosphatase"/>
</dbReference>
<dbReference type="STRING" id="1111738.GCA_000427905_02112"/>
<feature type="binding site" evidence="6">
    <location>
        <position position="34"/>
    </location>
    <ligand>
        <name>Mg(2+)</name>
        <dbReference type="ChEBI" id="CHEBI:18420"/>
        <label>1</label>
    </ligand>
</feature>
<dbReference type="AlphaFoldDB" id="A0A2W4LE51"/>
<dbReference type="EMBL" id="QGUI02000007">
    <property type="protein sequence ID" value="MFO7190880.1"/>
    <property type="molecule type" value="Genomic_DNA"/>
</dbReference>
<dbReference type="GO" id="GO:0003677">
    <property type="term" value="F:DNA binding"/>
    <property type="evidence" value="ECO:0007669"/>
    <property type="project" value="InterPro"/>
</dbReference>
<organism evidence="10">
    <name type="scientific">Thermocrispum agreste</name>
    <dbReference type="NCBI Taxonomy" id="37925"/>
    <lineage>
        <taxon>Bacteria</taxon>
        <taxon>Bacillati</taxon>
        <taxon>Actinomycetota</taxon>
        <taxon>Actinomycetes</taxon>
        <taxon>Pseudonocardiales</taxon>
        <taxon>Pseudonocardiaceae</taxon>
        <taxon>Thermocrispum</taxon>
    </lineage>
</organism>
<feature type="active site" description="Proton donor/acceptor" evidence="5">
    <location>
        <position position="154"/>
    </location>
</feature>
<evidence type="ECO:0000256" key="5">
    <source>
        <dbReference type="PIRSR" id="PIRSR604808-1"/>
    </source>
</evidence>
<evidence type="ECO:0000256" key="1">
    <source>
        <dbReference type="ARBA" id="ARBA00007092"/>
    </source>
</evidence>
<dbReference type="Proteomes" id="UP000249324">
    <property type="component" value="Unassembled WGS sequence"/>
</dbReference>
<dbReference type="GO" id="GO:0006281">
    <property type="term" value="P:DNA repair"/>
    <property type="evidence" value="ECO:0007669"/>
    <property type="project" value="InterPro"/>
</dbReference>
<comment type="caution">
    <text evidence="10">The sequence shown here is derived from an EMBL/GenBank/DDBJ whole genome shotgun (WGS) entry which is preliminary data.</text>
</comment>
<dbReference type="PROSITE" id="PS00726">
    <property type="entry name" value="AP_NUCLEASE_F1_1"/>
    <property type="match status" value="1"/>
</dbReference>
<keyword evidence="2 6" id="KW-0479">Metal-binding</keyword>
<feature type="binding site" evidence="6">
    <location>
        <position position="7"/>
    </location>
    <ligand>
        <name>Mg(2+)</name>
        <dbReference type="ChEBI" id="CHEBI:18420"/>
        <label>1</label>
    </ligand>
</feature>
<feature type="binding site" evidence="6">
    <location>
        <position position="258"/>
    </location>
    <ligand>
        <name>Mg(2+)</name>
        <dbReference type="ChEBI" id="CHEBI:18420"/>
        <label>1</label>
    </ligand>
</feature>
<reference evidence="9 11" key="3">
    <citation type="journal article" date="2021" name="BMC Genomics">
        <title>Genome-resolved metagenome and metatranscriptome analyses of thermophilic composting reveal key bacterial players and their metabolic interactions.</title>
        <authorList>
            <person name="Braga L.P.P."/>
            <person name="Pereira R.V."/>
            <person name="Martins L.F."/>
            <person name="Moura L.M.S."/>
            <person name="Sanchez F.B."/>
            <person name="Patane J.S.L."/>
            <person name="da Silva A.M."/>
            <person name="Setubal J.C."/>
        </authorList>
    </citation>
    <scope>NUCLEOTIDE SEQUENCE [LARGE SCALE GENOMIC DNA]</scope>
    <source>
        <strain evidence="9">ZC4RG45</strain>
    </source>
</reference>
<evidence type="ECO:0000256" key="2">
    <source>
        <dbReference type="ARBA" id="ARBA00022723"/>
    </source>
</evidence>
<dbReference type="GO" id="GO:0008311">
    <property type="term" value="F:double-stranded DNA 3'-5' DNA exonuclease activity"/>
    <property type="evidence" value="ECO:0007669"/>
    <property type="project" value="InterPro"/>
</dbReference>
<feature type="site" description="Important for catalytic activity" evidence="7">
    <location>
        <position position="225"/>
    </location>
</feature>
<feature type="domain" description="Endonuclease/exonuclease/phosphatase" evidence="8">
    <location>
        <begin position="4"/>
        <end position="258"/>
    </location>
</feature>
<evidence type="ECO:0000313" key="9">
    <source>
        <dbReference type="EMBL" id="MFO7190880.1"/>
    </source>
</evidence>
<feature type="binding site" evidence="6">
    <location>
        <position position="257"/>
    </location>
    <ligand>
        <name>Mg(2+)</name>
        <dbReference type="ChEBI" id="CHEBI:18420"/>
        <label>1</label>
    </ligand>
</feature>
<evidence type="ECO:0000256" key="4">
    <source>
        <dbReference type="ARBA" id="ARBA00022842"/>
    </source>
</evidence>
<feature type="site" description="Transition state stabilizer" evidence="7">
    <location>
        <position position="156"/>
    </location>
</feature>
<gene>
    <name evidence="10" type="primary">xth</name>
    <name evidence="9" type="ORF">DIU77_001355</name>
    <name evidence="10" type="ORF">DIU77_06085</name>
</gene>
<dbReference type="SUPFAM" id="SSF56219">
    <property type="entry name" value="DNase I-like"/>
    <property type="match status" value="1"/>
</dbReference>
<keyword evidence="4 6" id="KW-0460">Magnesium</keyword>
<protein>
    <submittedName>
        <fullName evidence="10">Exodeoxyribonuclease III</fullName>
    </submittedName>
</protein>
<dbReference type="InterPro" id="IPR037493">
    <property type="entry name" value="ExoIII-like"/>
</dbReference>
<dbReference type="CDD" id="cd09086">
    <property type="entry name" value="ExoIII-like_AP-endo"/>
    <property type="match status" value="1"/>
</dbReference>
<evidence type="ECO:0000256" key="6">
    <source>
        <dbReference type="PIRSR" id="PIRSR604808-2"/>
    </source>
</evidence>
<dbReference type="InterPro" id="IPR036691">
    <property type="entry name" value="Endo/exonu/phosph_ase_sf"/>
</dbReference>
<proteinExistence type="inferred from homology"/>
<dbReference type="NCBIfam" id="TIGR00633">
    <property type="entry name" value="xth"/>
    <property type="match status" value="1"/>
</dbReference>
<dbReference type="InterPro" id="IPR004808">
    <property type="entry name" value="AP_endonuc_1"/>
</dbReference>
<comment type="similarity">
    <text evidence="1">Belongs to the DNA repair enzymes AP/ExoA family.</text>
</comment>
<name>A0A2W4LE51_9PSEU</name>
<dbReference type="Gene3D" id="3.60.10.10">
    <property type="entry name" value="Endonuclease/exonuclease/phosphatase"/>
    <property type="match status" value="1"/>
</dbReference>
<reference evidence="10" key="1">
    <citation type="submission" date="2018-05" db="EMBL/GenBank/DDBJ databases">
        <authorList>
            <person name="Lanie J.A."/>
            <person name="Ng W.-L."/>
            <person name="Kazmierczak K.M."/>
            <person name="Andrzejewski T.M."/>
            <person name="Davidsen T.M."/>
            <person name="Wayne K.J."/>
            <person name="Tettelin H."/>
            <person name="Glass J.I."/>
            <person name="Rusch D."/>
            <person name="Podicherti R."/>
            <person name="Tsui H.-C.T."/>
            <person name="Winkler M.E."/>
        </authorList>
    </citation>
    <scope>NUCLEOTIDE SEQUENCE</scope>
    <source>
        <strain evidence="10">ZC4RG45</strain>
    </source>
</reference>
<dbReference type="GO" id="GO:0046872">
    <property type="term" value="F:metal ion binding"/>
    <property type="evidence" value="ECO:0007669"/>
    <property type="project" value="UniProtKB-KW"/>
</dbReference>
<evidence type="ECO:0000313" key="11">
    <source>
        <dbReference type="Proteomes" id="UP000249324"/>
    </source>
</evidence>
<dbReference type="NCBIfam" id="TIGR00195">
    <property type="entry name" value="exoDNase_III"/>
    <property type="match status" value="1"/>
</dbReference>
<dbReference type="PROSITE" id="PS51435">
    <property type="entry name" value="AP_NUCLEASE_F1_4"/>
    <property type="match status" value="1"/>
</dbReference>
<reference evidence="9" key="4">
    <citation type="submission" date="2023-08" db="EMBL/GenBank/DDBJ databases">
        <authorList>
            <person name="Guima S.E.S."/>
            <person name="Martins L.F."/>
            <person name="Silva A.M."/>
            <person name="Setubal J.C."/>
        </authorList>
    </citation>
    <scope>NUCLEOTIDE SEQUENCE</scope>
    <source>
        <strain evidence="9">ZC4RG45</strain>
    </source>
</reference>
<feature type="binding site" evidence="6">
    <location>
        <position position="156"/>
    </location>
    <ligand>
        <name>Mg(2+)</name>
        <dbReference type="ChEBI" id="CHEBI:18420"/>
        <label>1</label>
    </ligand>
</feature>
<feature type="binding site" evidence="6">
    <location>
        <position position="154"/>
    </location>
    <ligand>
        <name>Mg(2+)</name>
        <dbReference type="ChEBI" id="CHEBI:18420"/>
        <label>1</label>
    </ligand>
</feature>
<sequence length="269" mass="29259">MRIATWNVNSITARLPRLLDWLGAAEPDVLCLQELKCSDAAFPYDAIGELGYGAATYCAGRWNGVAILSRAGLGDVTRGLADEPEFVDEGALFGARERRAIGATCNGVRVWSLYAPNGRAPGHPHFRYKLEWLAALQHTVTAENGDQPLALLGDFNVAPTDDDVYDIADFADSTHVTEPERQALAALRSSGLTDIVPRALKGDRPYTYWDYRQLAFAKDNGMRIDLILGNPAFTEAVQDAYVDRNARKDSPGGPPSDHAPVVVDLAFPS</sequence>
<keyword evidence="3" id="KW-0378">Hydrolase</keyword>
<feature type="site" description="Interaction with DNA substrate" evidence="7">
    <location>
        <position position="258"/>
    </location>
</feature>
<evidence type="ECO:0000256" key="7">
    <source>
        <dbReference type="PIRSR" id="PIRSR604808-3"/>
    </source>
</evidence>
<evidence type="ECO:0000313" key="10">
    <source>
        <dbReference type="EMBL" id="PZM99329.1"/>
    </source>
</evidence>
<feature type="active site" evidence="5">
    <location>
        <position position="114"/>
    </location>
</feature>
<evidence type="ECO:0000256" key="3">
    <source>
        <dbReference type="ARBA" id="ARBA00022801"/>
    </source>
</evidence>
<dbReference type="GO" id="GO:0004519">
    <property type="term" value="F:endonuclease activity"/>
    <property type="evidence" value="ECO:0007669"/>
    <property type="project" value="InterPro"/>
</dbReference>
<dbReference type="Pfam" id="PF03372">
    <property type="entry name" value="Exo_endo_phos"/>
    <property type="match status" value="1"/>
</dbReference>
<feature type="active site" description="Proton acceptor" evidence="5">
    <location>
        <position position="258"/>
    </location>
</feature>
<dbReference type="PANTHER" id="PTHR43250">
    <property type="entry name" value="EXODEOXYRIBONUCLEASE III"/>
    <property type="match status" value="1"/>
</dbReference>
<dbReference type="EMBL" id="QGUI01000171">
    <property type="protein sequence ID" value="PZM99329.1"/>
    <property type="molecule type" value="Genomic_DNA"/>
</dbReference>